<reference evidence="2 3" key="1">
    <citation type="submission" date="2013-05" db="EMBL/GenBank/DDBJ databases">
        <title>Between feast and famine: a lifestyle of most important marine PAH-degrading bacterium Cycloclasticus sp. 7ME.</title>
        <authorList>
            <person name="Yakimov M.M."/>
            <person name="Messina E."/>
            <person name="Genovese M."/>
            <person name="Denaro R."/>
            <person name="Crisafi F."/>
            <person name="Russo D."/>
            <person name="Cappello S."/>
            <person name="Santisi S."/>
            <person name="Smedile F."/>
            <person name="Golyshina O.V."/>
            <person name="Tran H."/>
            <person name="Pieper D.H."/>
            <person name="Golyshin P.N."/>
            <person name="Giuliano L."/>
        </authorList>
    </citation>
    <scope>NUCLEOTIDE SEQUENCE [LARGE SCALE GENOMIC DNA]</scope>
    <source>
        <strain evidence="2 3">78-ME</strain>
    </source>
</reference>
<dbReference type="SUPFAM" id="SSF53383">
    <property type="entry name" value="PLP-dependent transferases"/>
    <property type="match status" value="1"/>
</dbReference>
<reference evidence="3" key="2">
    <citation type="journal article" date="2016" name="Environ. Microbiol. Rep.">
        <title>Analysis of defence systems and a conjugative IncP-1 plasmid in the marine polyaromatic hydrocarbons-degrading bacterium Cycloclasticus sp. 78-ME.</title>
        <authorList>
            <person name="Yakimov M.M."/>
            <person name="Crisafi F."/>
            <person name="Messina E."/>
            <person name="Smedile F."/>
            <person name="Lopatina A."/>
            <person name="Denaro R."/>
            <person name="Pieper D.H."/>
            <person name="Golyshin P.N."/>
            <person name="Giuliano L."/>
        </authorList>
    </citation>
    <scope>NUCLEOTIDE SEQUENCE [LARGE SCALE GENOMIC DNA]</scope>
    <source>
        <strain evidence="3">78-ME</strain>
    </source>
</reference>
<accession>S5U012</accession>
<dbReference type="GO" id="GO:0004069">
    <property type="term" value="F:L-aspartate:2-oxoglutarate aminotransferase activity"/>
    <property type="evidence" value="ECO:0007669"/>
    <property type="project" value="UniProtKB-EC"/>
</dbReference>
<name>S5U012_9GAMM</name>
<keyword evidence="1" id="KW-0032">Aminotransferase</keyword>
<dbReference type="Proteomes" id="UP000015380">
    <property type="component" value="Chromosome"/>
</dbReference>
<keyword evidence="1" id="KW-0808">Transferase</keyword>
<dbReference type="InterPro" id="IPR015424">
    <property type="entry name" value="PyrdxlP-dep_Trfase"/>
</dbReference>
<dbReference type="InterPro" id="IPR051446">
    <property type="entry name" value="HTH_trans_reg/aminotransferase"/>
</dbReference>
<dbReference type="eggNOG" id="COG1167">
    <property type="taxonomic scope" value="Bacteria"/>
</dbReference>
<dbReference type="Gene3D" id="3.40.640.10">
    <property type="entry name" value="Type I PLP-dependent aspartate aminotransferase-like (Major domain)"/>
    <property type="match status" value="1"/>
</dbReference>
<sequence length="132" mass="15115">MNTHNAGNVSGLTQNSVLTFMQEGHFSRHIQRMRMLYTERRKLVAQVFTQVLGDKVSIEHQLGGMHMIVKLKNQNADDVALSNRMMKSGLYSQALSEWSTRPVHPSLILSFTNIQTKAECYELAHRLKELMI</sequence>
<dbReference type="HOGENOM" id="CLU_1913591_0_0_6"/>
<protein>
    <submittedName>
        <fullName evidence="1">GntR family transcriptional regulator / aspartate aminotransferase</fullName>
        <ecNumber evidence="1">2.6.1.1</ecNumber>
    </submittedName>
    <submittedName>
        <fullName evidence="2">Transcriptional regulator, GntR family</fullName>
    </submittedName>
</protein>
<evidence type="ECO:0000313" key="1">
    <source>
        <dbReference type="EMBL" id="AGS38557.1"/>
    </source>
</evidence>
<dbReference type="KEGG" id="cza:CYCME_0215"/>
<dbReference type="KEGG" id="cza:CYCME_2505"/>
<dbReference type="InterPro" id="IPR015421">
    <property type="entry name" value="PyrdxlP-dep_Trfase_major"/>
</dbReference>
<dbReference type="PANTHER" id="PTHR46577">
    <property type="entry name" value="HTH-TYPE TRANSCRIPTIONAL REGULATORY PROTEIN GABR"/>
    <property type="match status" value="1"/>
</dbReference>
<dbReference type="EMBL" id="CP005996">
    <property type="protein sequence ID" value="AGS38557.1"/>
    <property type="molecule type" value="Genomic_DNA"/>
</dbReference>
<dbReference type="RefSeq" id="WP_020931875.1">
    <property type="nucleotide sequence ID" value="NC_021917.1"/>
</dbReference>
<organism evidence="2 3">
    <name type="scientific">Cycloclasticus zancles 78-ME</name>
    <dbReference type="NCBI Taxonomy" id="1198232"/>
    <lineage>
        <taxon>Bacteria</taxon>
        <taxon>Pseudomonadati</taxon>
        <taxon>Pseudomonadota</taxon>
        <taxon>Gammaproteobacteria</taxon>
        <taxon>Thiotrichales</taxon>
        <taxon>Piscirickettsiaceae</taxon>
        <taxon>Cycloclasticus</taxon>
    </lineage>
</organism>
<evidence type="ECO:0000313" key="2">
    <source>
        <dbReference type="EMBL" id="AGS40810.1"/>
    </source>
</evidence>
<evidence type="ECO:0000313" key="3">
    <source>
        <dbReference type="Proteomes" id="UP000015380"/>
    </source>
</evidence>
<dbReference type="EMBL" id="CP005996">
    <property type="protein sequence ID" value="AGS40810.1"/>
    <property type="molecule type" value="Genomic_DNA"/>
</dbReference>
<dbReference type="PATRIC" id="fig|1198232.3.peg.217"/>
<gene>
    <name evidence="1" type="primary">aspC</name>
    <name evidence="1" type="ORF">CYCME_0215</name>
    <name evidence="2" type="ORF">CYCME_2505</name>
</gene>
<dbReference type="EC" id="2.6.1.1" evidence="1"/>
<keyword evidence="3" id="KW-1185">Reference proteome</keyword>
<proteinExistence type="predicted"/>
<dbReference type="AlphaFoldDB" id="S5U012"/>
<dbReference type="PANTHER" id="PTHR46577:SF1">
    <property type="entry name" value="HTH-TYPE TRANSCRIPTIONAL REGULATORY PROTEIN GABR"/>
    <property type="match status" value="1"/>
</dbReference>